<sequence>MTPTGQQRARRRRLADAASGIPLQPGSETLSSGVTRIRVALYTSSPLMIARFHTYAEARDWVVVAAHVDPADSESPVADRPMWPAVTGLISALLIDGVVTDDPGVSAALDHTDVFAVCLPADRHESPAAATAPVDPRAQERRHDER</sequence>
<keyword evidence="3" id="KW-1185">Reference proteome</keyword>
<evidence type="ECO:0000313" key="2">
    <source>
        <dbReference type="EMBL" id="MFC5150665.1"/>
    </source>
</evidence>
<protein>
    <submittedName>
        <fullName evidence="2">Uncharacterized protein</fullName>
    </submittedName>
</protein>
<dbReference type="RefSeq" id="WP_344476964.1">
    <property type="nucleotide sequence ID" value="NZ_BAAASB010000007.1"/>
</dbReference>
<evidence type="ECO:0000313" key="3">
    <source>
        <dbReference type="Proteomes" id="UP001596160"/>
    </source>
</evidence>
<evidence type="ECO:0000256" key="1">
    <source>
        <dbReference type="SAM" id="MobiDB-lite"/>
    </source>
</evidence>
<gene>
    <name evidence="2" type="ORF">ACFPRH_02815</name>
</gene>
<name>A0ABW0AE70_9ACTN</name>
<organism evidence="2 3">
    <name type="scientific">Streptomyces amakusaensis</name>
    <dbReference type="NCBI Taxonomy" id="67271"/>
    <lineage>
        <taxon>Bacteria</taxon>
        <taxon>Bacillati</taxon>
        <taxon>Actinomycetota</taxon>
        <taxon>Actinomycetes</taxon>
        <taxon>Kitasatosporales</taxon>
        <taxon>Streptomycetaceae</taxon>
        <taxon>Streptomyces</taxon>
    </lineage>
</organism>
<reference evidence="3" key="1">
    <citation type="journal article" date="2019" name="Int. J. Syst. Evol. Microbiol.">
        <title>The Global Catalogue of Microorganisms (GCM) 10K type strain sequencing project: providing services to taxonomists for standard genome sequencing and annotation.</title>
        <authorList>
            <consortium name="The Broad Institute Genomics Platform"/>
            <consortium name="The Broad Institute Genome Sequencing Center for Infectious Disease"/>
            <person name="Wu L."/>
            <person name="Ma J."/>
        </authorList>
    </citation>
    <scope>NUCLEOTIDE SEQUENCE [LARGE SCALE GENOMIC DNA]</scope>
    <source>
        <strain evidence="3">PCU 266</strain>
    </source>
</reference>
<comment type="caution">
    <text evidence="2">The sequence shown here is derived from an EMBL/GenBank/DDBJ whole genome shotgun (WGS) entry which is preliminary data.</text>
</comment>
<dbReference type="EMBL" id="JBHSKP010000001">
    <property type="protein sequence ID" value="MFC5150665.1"/>
    <property type="molecule type" value="Genomic_DNA"/>
</dbReference>
<dbReference type="Proteomes" id="UP001596160">
    <property type="component" value="Unassembled WGS sequence"/>
</dbReference>
<accession>A0ABW0AE70</accession>
<proteinExistence type="predicted"/>
<feature type="compositionally biased region" description="Basic and acidic residues" evidence="1">
    <location>
        <begin position="137"/>
        <end position="146"/>
    </location>
</feature>
<feature type="region of interest" description="Disordered" evidence="1">
    <location>
        <begin position="125"/>
        <end position="146"/>
    </location>
</feature>